<evidence type="ECO:0000313" key="2">
    <source>
        <dbReference type="Proteomes" id="UP000269031"/>
    </source>
</evidence>
<sequence>MSSYKIRVEAKAVEFYEIEAESEDDARDRWHEGEFLHSEVYDAYVDTVELIDE</sequence>
<reference evidence="1 2" key="1">
    <citation type="submission" date="2018-08" db="EMBL/GenBank/DDBJ databases">
        <authorList>
            <person name="Bray K.S."/>
            <person name="Carr Z.A."/>
            <person name="Cox A."/>
            <person name="Croney S.M."/>
            <person name="Francisco T.J."/>
            <person name="Gragg K.N."/>
            <person name="Gress-Byrd C.M."/>
            <person name="Holcomb E.R."/>
            <person name="Johnson C."/>
            <person name="Justice T.A."/>
            <person name="Latham E.D."/>
            <person name="Lovell F.C."/>
            <person name="Miller H.N."/>
            <person name="Quesada C."/>
            <person name="Radey J."/>
            <person name="Robinson P.M."/>
            <person name="Scott K.N."/>
            <person name="Smith C.E."/>
            <person name="Stamey B.D."/>
            <person name="Stanley G.P."/>
            <person name="Suchonic E.A."/>
            <person name="Taylor K.N."/>
            <person name="Weindel N.A."/>
            <person name="Wiseman B.T."/>
            <person name="Eckardt M.A."/>
            <person name="Gainey M.D."/>
            <person name="Wallen J.R."/>
            <person name="Garlena R.A."/>
            <person name="Russell D.A."/>
            <person name="Pope W.H."/>
            <person name="Jacobs-Sera D."/>
            <person name="Hatfull G.F."/>
        </authorList>
    </citation>
    <scope>NUCLEOTIDE SEQUENCE [LARGE SCALE GENOMIC DNA]</scope>
</reference>
<name>A0A385UCR7_9CAUD</name>
<evidence type="ECO:0000313" key="1">
    <source>
        <dbReference type="EMBL" id="AYB69321.1"/>
    </source>
</evidence>
<accession>A0A385UCR7</accession>
<organism evidence="1 2">
    <name type="scientific">Mycobacterium phage Galactic</name>
    <dbReference type="NCBI Taxonomy" id="2301612"/>
    <lineage>
        <taxon>Viruses</taxon>
        <taxon>Duplodnaviria</taxon>
        <taxon>Heunggongvirae</taxon>
        <taxon>Uroviricota</taxon>
        <taxon>Caudoviricetes</taxon>
        <taxon>Gracegardnervirinae</taxon>
        <taxon>Cheoctovirus</taxon>
        <taxon>Cheoctovirus galactic</taxon>
    </lineage>
</organism>
<dbReference type="Proteomes" id="UP000269031">
    <property type="component" value="Genome"/>
</dbReference>
<proteinExistence type="predicted"/>
<dbReference type="RefSeq" id="YP_009957490.1">
    <property type="nucleotide sequence ID" value="NC_051661.1"/>
</dbReference>
<gene>
    <name evidence="1" type="primary">87</name>
    <name evidence="1" type="ORF">SEA_GALACTIC_87</name>
</gene>
<keyword evidence="2" id="KW-1185">Reference proteome</keyword>
<dbReference type="GeneID" id="60329012"/>
<protein>
    <submittedName>
        <fullName evidence="1">Uncharacterized protein</fullName>
    </submittedName>
</protein>
<dbReference type="KEGG" id="vg:60329012"/>
<dbReference type="EMBL" id="MH727548">
    <property type="protein sequence ID" value="AYB69321.1"/>
    <property type="molecule type" value="Genomic_DNA"/>
</dbReference>